<dbReference type="AlphaFoldDB" id="A0A2N6NAT4"/>
<dbReference type="EMBL" id="MRVG01000013">
    <property type="protein sequence ID" value="PMB64375.1"/>
    <property type="molecule type" value="Genomic_DNA"/>
</dbReference>
<name>A0A2N6NAT4_BEABA</name>
<gene>
    <name evidence="1" type="ORF">BM221_009763</name>
</gene>
<reference evidence="1 2" key="1">
    <citation type="journal article" date="2016" name="Appl. Microbiol. Biotechnol.">
        <title>Characterization of T-DNA insertion mutants with decreased virulence in the entomopathogenic fungus Beauveria bassiana JEF-007.</title>
        <authorList>
            <person name="Kim S."/>
            <person name="Lee S.J."/>
            <person name="Nai Y.S."/>
            <person name="Yu J.S."/>
            <person name="Lee M.R."/>
            <person name="Yang Y.T."/>
            <person name="Kim J.S."/>
        </authorList>
    </citation>
    <scope>NUCLEOTIDE SEQUENCE [LARGE SCALE GENOMIC DNA]</scope>
    <source>
        <strain evidence="1 2">JEF-007</strain>
    </source>
</reference>
<protein>
    <submittedName>
        <fullName evidence="1">Uncharacterized protein</fullName>
    </submittedName>
</protein>
<evidence type="ECO:0000313" key="2">
    <source>
        <dbReference type="Proteomes" id="UP000235728"/>
    </source>
</evidence>
<organism evidence="1 2">
    <name type="scientific">Beauveria bassiana</name>
    <name type="common">White muscardine disease fungus</name>
    <name type="synonym">Tritirachium shiotae</name>
    <dbReference type="NCBI Taxonomy" id="176275"/>
    <lineage>
        <taxon>Eukaryota</taxon>
        <taxon>Fungi</taxon>
        <taxon>Dikarya</taxon>
        <taxon>Ascomycota</taxon>
        <taxon>Pezizomycotina</taxon>
        <taxon>Sordariomycetes</taxon>
        <taxon>Hypocreomycetidae</taxon>
        <taxon>Hypocreales</taxon>
        <taxon>Cordycipitaceae</taxon>
        <taxon>Beauveria</taxon>
    </lineage>
</organism>
<proteinExistence type="predicted"/>
<comment type="caution">
    <text evidence="1">The sequence shown here is derived from an EMBL/GenBank/DDBJ whole genome shotgun (WGS) entry which is preliminary data.</text>
</comment>
<accession>A0A2N6NAT4</accession>
<evidence type="ECO:0000313" key="1">
    <source>
        <dbReference type="EMBL" id="PMB64375.1"/>
    </source>
</evidence>
<dbReference type="Proteomes" id="UP000235728">
    <property type="component" value="Unassembled WGS sequence"/>
</dbReference>
<sequence>MTEQAVADAAFFAQHARFPGLEDPGPDRGAHAMDHLRPVQAGVPRRSKIVDMHDQQVAFVKAWFNEFHDSKGGSA</sequence>